<protein>
    <recommendedName>
        <fullName evidence="1">GDPGP1-like N-terminal domain-containing protein</fullName>
    </recommendedName>
</protein>
<dbReference type="InterPro" id="IPR036265">
    <property type="entry name" value="HIT-like_sf"/>
</dbReference>
<accession>A0ABX7WZU5</accession>
<dbReference type="InterPro" id="IPR058866">
    <property type="entry name" value="GDPGP1_N"/>
</dbReference>
<dbReference type="PANTHER" id="PTHR20884">
    <property type="entry name" value="GDP-D-GLUCOSE PHOSPHORYLASE 1"/>
    <property type="match status" value="1"/>
</dbReference>
<dbReference type="SUPFAM" id="SSF54197">
    <property type="entry name" value="HIT-like"/>
    <property type="match status" value="1"/>
</dbReference>
<name>A0ABX7WZU5_9GAMM</name>
<evidence type="ECO:0000259" key="1">
    <source>
        <dbReference type="Pfam" id="PF26217"/>
    </source>
</evidence>
<proteinExistence type="predicted"/>
<feature type="domain" description="GDPGP1-like N-terminal" evidence="1">
    <location>
        <begin position="112"/>
        <end position="219"/>
    </location>
</feature>
<sequence length="333" mass="37897">MFIAPDLLSFKTHFATGLKNMLTTDGLGALILVLANSMQDPELFELLQDDLRRNFDELQDRQATGPEDDLSVFTALTTTGIQQFSGWEHHALEPWELVVNPLRSLRPARVSSEVFKDIHQPFAPDKFHFNKPFLRPEILWEGDWHGSPLRVLYNKFPFAPWHLLVVPEPAQTLPQFLSQTHHARMMTLVAEQASVLPGLGMAFNSLGAYASINQLHFQGFVRETRLPVELPRWQHRGGDEAYPLECWHTASTQDAWQMIESLHQAKQPYNLLYRADGCYILPRKGQGRVELPNWAQGIAWHEACGVFTLAERHMLEGTGAEISQQLGKLHHQG</sequence>
<dbReference type="EMBL" id="CP072801">
    <property type="protein sequence ID" value="QTR47144.1"/>
    <property type="molecule type" value="Genomic_DNA"/>
</dbReference>
<dbReference type="Pfam" id="PF26217">
    <property type="entry name" value="GDPGP1_N"/>
    <property type="match status" value="1"/>
</dbReference>
<organism evidence="2 3">
    <name type="scientific">Thiothrix litoralis</name>
    <dbReference type="NCBI Taxonomy" id="2891210"/>
    <lineage>
        <taxon>Bacteria</taxon>
        <taxon>Pseudomonadati</taxon>
        <taxon>Pseudomonadota</taxon>
        <taxon>Gammaproteobacteria</taxon>
        <taxon>Thiotrichales</taxon>
        <taxon>Thiotrichaceae</taxon>
        <taxon>Thiothrix</taxon>
    </lineage>
</organism>
<evidence type="ECO:0000313" key="2">
    <source>
        <dbReference type="EMBL" id="QTR47144.1"/>
    </source>
</evidence>
<evidence type="ECO:0000313" key="3">
    <source>
        <dbReference type="Proteomes" id="UP000672039"/>
    </source>
</evidence>
<dbReference type="RefSeq" id="WP_210223434.1">
    <property type="nucleotide sequence ID" value="NZ_CP072801.1"/>
</dbReference>
<gene>
    <name evidence="2" type="ORF">J9253_04160</name>
</gene>
<dbReference type="PANTHER" id="PTHR20884:SF8">
    <property type="entry name" value="GDP-D-GLUCOSE PHOSPHORYLASE 1"/>
    <property type="match status" value="1"/>
</dbReference>
<keyword evidence="3" id="KW-1185">Reference proteome</keyword>
<dbReference type="Proteomes" id="UP000672039">
    <property type="component" value="Chromosome"/>
</dbReference>
<dbReference type="InterPro" id="IPR026506">
    <property type="entry name" value="GDPGP"/>
</dbReference>
<reference evidence="2 3" key="1">
    <citation type="submission" date="2021-04" db="EMBL/GenBank/DDBJ databases">
        <title>Genomics, taxonomy and metabolism of representatives of sulfur bacteria of the genus Thiothrix: Thiothrix fructosivorans QT, Thiothrix unzii A1T and three new species, Thiothrix subterranea sp. nov., Thiothrix litoralis sp. nov. and 'Candidatus Thiothrix anitrata' sp. nov.</title>
        <authorList>
            <person name="Ravin N.V."/>
            <person name="Smolyakov D."/>
            <person name="Rudenko T.S."/>
            <person name="Mardanov A.V."/>
            <person name="Beletsky A.V."/>
            <person name="Markov N.D."/>
            <person name="Fomenkov A.I."/>
            <person name="Roberts R.J."/>
            <person name="Karnachuk O.V."/>
            <person name="Novikov A."/>
            <person name="Grabovich M.Y."/>
        </authorList>
    </citation>
    <scope>NUCLEOTIDE SEQUENCE [LARGE SCALE GENOMIC DNA]</scope>
    <source>
        <strain evidence="2 3">AS</strain>
    </source>
</reference>